<keyword evidence="2" id="KW-1185">Reference proteome</keyword>
<sequence length="69" mass="8200">MLLHFQEYFGLQRLYHLYLFRVERYLIDVCCLALTKLCVTVIFAVSHVTITILNRLLCASFFRLAIFLL</sequence>
<dbReference type="Proteomes" id="UP000410492">
    <property type="component" value="Unassembled WGS sequence"/>
</dbReference>
<accession>A0A653CLQ0</accession>
<proteinExistence type="predicted"/>
<protein>
    <submittedName>
        <fullName evidence="1">Uncharacterized protein</fullName>
    </submittedName>
</protein>
<gene>
    <name evidence="1" type="ORF">CALMAC_LOCUS10149</name>
</gene>
<organism evidence="1 2">
    <name type="scientific">Callosobruchus maculatus</name>
    <name type="common">Southern cowpea weevil</name>
    <name type="synonym">Pulse bruchid</name>
    <dbReference type="NCBI Taxonomy" id="64391"/>
    <lineage>
        <taxon>Eukaryota</taxon>
        <taxon>Metazoa</taxon>
        <taxon>Ecdysozoa</taxon>
        <taxon>Arthropoda</taxon>
        <taxon>Hexapoda</taxon>
        <taxon>Insecta</taxon>
        <taxon>Pterygota</taxon>
        <taxon>Neoptera</taxon>
        <taxon>Endopterygota</taxon>
        <taxon>Coleoptera</taxon>
        <taxon>Polyphaga</taxon>
        <taxon>Cucujiformia</taxon>
        <taxon>Chrysomeloidea</taxon>
        <taxon>Chrysomelidae</taxon>
        <taxon>Bruchinae</taxon>
        <taxon>Bruchini</taxon>
        <taxon>Callosobruchus</taxon>
    </lineage>
</organism>
<evidence type="ECO:0000313" key="2">
    <source>
        <dbReference type="Proteomes" id="UP000410492"/>
    </source>
</evidence>
<evidence type="ECO:0000313" key="1">
    <source>
        <dbReference type="EMBL" id="VEN48834.1"/>
    </source>
</evidence>
<reference evidence="1 2" key="1">
    <citation type="submission" date="2019-01" db="EMBL/GenBank/DDBJ databases">
        <authorList>
            <person name="Sayadi A."/>
        </authorList>
    </citation>
    <scope>NUCLEOTIDE SEQUENCE [LARGE SCALE GENOMIC DNA]</scope>
</reference>
<dbReference type="AlphaFoldDB" id="A0A653CLQ0"/>
<dbReference type="EMBL" id="CAACVG010008180">
    <property type="protein sequence ID" value="VEN48834.1"/>
    <property type="molecule type" value="Genomic_DNA"/>
</dbReference>
<name>A0A653CLQ0_CALMS</name>